<protein>
    <submittedName>
        <fullName evidence="9">MFS transporter</fullName>
    </submittedName>
</protein>
<gene>
    <name evidence="9" type="ORF">EJ903_04660</name>
</gene>
<evidence type="ECO:0000256" key="6">
    <source>
        <dbReference type="ARBA" id="ARBA00023136"/>
    </source>
</evidence>
<evidence type="ECO:0000259" key="8">
    <source>
        <dbReference type="PROSITE" id="PS50850"/>
    </source>
</evidence>
<dbReference type="InterPro" id="IPR036259">
    <property type="entry name" value="MFS_trans_sf"/>
</dbReference>
<proteinExistence type="predicted"/>
<dbReference type="GO" id="GO:0022857">
    <property type="term" value="F:transmembrane transporter activity"/>
    <property type="evidence" value="ECO:0007669"/>
    <property type="project" value="InterPro"/>
</dbReference>
<feature type="transmembrane region" description="Helical" evidence="7">
    <location>
        <begin position="306"/>
        <end position="330"/>
    </location>
</feature>
<dbReference type="PANTHER" id="PTHR42718:SF46">
    <property type="entry name" value="BLR6921 PROTEIN"/>
    <property type="match status" value="1"/>
</dbReference>
<reference evidence="9 10" key="1">
    <citation type="submission" date="2018-12" db="EMBL/GenBank/DDBJ databases">
        <authorList>
            <person name="Yang Y."/>
        </authorList>
    </citation>
    <scope>NUCLEOTIDE SEQUENCE [LARGE SCALE GENOMIC DNA]</scope>
    <source>
        <strain evidence="9 10">L-25-5w-1</strain>
    </source>
</reference>
<evidence type="ECO:0000256" key="7">
    <source>
        <dbReference type="SAM" id="Phobius"/>
    </source>
</evidence>
<dbReference type="PROSITE" id="PS50850">
    <property type="entry name" value="MFS"/>
    <property type="match status" value="1"/>
</dbReference>
<feature type="transmembrane region" description="Helical" evidence="7">
    <location>
        <begin position="57"/>
        <end position="76"/>
    </location>
</feature>
<evidence type="ECO:0000256" key="4">
    <source>
        <dbReference type="ARBA" id="ARBA00022692"/>
    </source>
</evidence>
<keyword evidence="10" id="KW-1185">Reference proteome</keyword>
<evidence type="ECO:0000313" key="10">
    <source>
        <dbReference type="Proteomes" id="UP000277007"/>
    </source>
</evidence>
<dbReference type="Gene3D" id="1.20.1720.10">
    <property type="entry name" value="Multidrug resistance protein D"/>
    <property type="match status" value="1"/>
</dbReference>
<feature type="transmembrane region" description="Helical" evidence="7">
    <location>
        <begin position="414"/>
        <end position="431"/>
    </location>
</feature>
<dbReference type="Proteomes" id="UP000277007">
    <property type="component" value="Unassembled WGS sequence"/>
</dbReference>
<organism evidence="9 10">
    <name type="scientific">Azospirillum griseum</name>
    <dbReference type="NCBI Taxonomy" id="2496639"/>
    <lineage>
        <taxon>Bacteria</taxon>
        <taxon>Pseudomonadati</taxon>
        <taxon>Pseudomonadota</taxon>
        <taxon>Alphaproteobacteria</taxon>
        <taxon>Rhodospirillales</taxon>
        <taxon>Azospirillaceae</taxon>
        <taxon>Azospirillum</taxon>
    </lineage>
</organism>
<dbReference type="OrthoDB" id="9771737at2"/>
<name>A0A431VL58_9PROT</name>
<evidence type="ECO:0000313" key="9">
    <source>
        <dbReference type="EMBL" id="RTR23096.1"/>
    </source>
</evidence>
<feature type="transmembrane region" description="Helical" evidence="7">
    <location>
        <begin position="82"/>
        <end position="103"/>
    </location>
</feature>
<dbReference type="AlphaFoldDB" id="A0A431VL58"/>
<feature type="transmembrane region" description="Helical" evidence="7">
    <location>
        <begin position="115"/>
        <end position="137"/>
    </location>
</feature>
<dbReference type="PANTHER" id="PTHR42718">
    <property type="entry name" value="MAJOR FACILITATOR SUPERFAMILY MULTIDRUG TRANSPORTER MFSC"/>
    <property type="match status" value="1"/>
</dbReference>
<comment type="subcellular location">
    <subcellularLocation>
        <location evidence="1">Cell membrane</location>
        <topology evidence="1">Multi-pass membrane protein</topology>
    </subcellularLocation>
</comment>
<keyword evidence="4 7" id="KW-0812">Transmembrane</keyword>
<keyword evidence="6 7" id="KW-0472">Membrane</keyword>
<feature type="transmembrane region" description="Helical" evidence="7">
    <location>
        <begin position="182"/>
        <end position="203"/>
    </location>
</feature>
<dbReference type="Gene3D" id="1.20.1250.20">
    <property type="entry name" value="MFS general substrate transporter like domains"/>
    <property type="match status" value="1"/>
</dbReference>
<feature type="domain" description="Major facilitator superfamily (MFS) profile" evidence="8">
    <location>
        <begin position="1"/>
        <end position="438"/>
    </location>
</feature>
<evidence type="ECO:0000256" key="5">
    <source>
        <dbReference type="ARBA" id="ARBA00022989"/>
    </source>
</evidence>
<evidence type="ECO:0000256" key="2">
    <source>
        <dbReference type="ARBA" id="ARBA00022448"/>
    </source>
</evidence>
<feature type="transmembrane region" description="Helical" evidence="7">
    <location>
        <begin position="143"/>
        <end position="162"/>
    </location>
</feature>
<dbReference type="GO" id="GO:0005886">
    <property type="term" value="C:plasma membrane"/>
    <property type="evidence" value="ECO:0007669"/>
    <property type="project" value="UniProtKB-SubCell"/>
</dbReference>
<sequence length="446" mass="46201">MQGLDEAIIATSLPQMATSFGVTPTDLSVGITAYLLATAACLPISGWLADRFGARRIFAGAIVLFTLASLACALSTSLTGFALARLCQGVGGALMGPVGRLVVLRSADKTQLMGAVAIITWPALTAPVLGPALGGFITTHASWPWIFLMNLPLGLIGLALVLRHIPNSRATERAPLDRQGVALTATALVCLLGGLDGVAHAGADWGEPATVALVGLATGWLAVAHLRRAPAPLLDLRTLDAPSFAIATLRAGTLCRVAINATPFLLPLLFQLGFGWSAWQAGTLVLVYFAGNLGMKTVTTPILRRWGFRTVLTVNGALCGGAIIACGFLRPDTPLAILLPLLLIAGMTRSLQFTGMNTLAFADIDAEHRASAATLSSLSGQMAVCLGVALAAFLLERAQTLHGAPSLGLPEFRLAFAIVGVVGLSGALLFLRLTPNAGAEVSGHRR</sequence>
<dbReference type="Pfam" id="PF07690">
    <property type="entry name" value="MFS_1"/>
    <property type="match status" value="1"/>
</dbReference>
<feature type="transmembrane region" description="Helical" evidence="7">
    <location>
        <begin position="336"/>
        <end position="360"/>
    </location>
</feature>
<feature type="transmembrane region" description="Helical" evidence="7">
    <location>
        <begin position="372"/>
        <end position="394"/>
    </location>
</feature>
<dbReference type="InterPro" id="IPR020846">
    <property type="entry name" value="MFS_dom"/>
</dbReference>
<keyword evidence="2" id="KW-0813">Transport</keyword>
<feature type="transmembrane region" description="Helical" evidence="7">
    <location>
        <begin position="31"/>
        <end position="50"/>
    </location>
</feature>
<comment type="caution">
    <text evidence="9">The sequence shown here is derived from an EMBL/GenBank/DDBJ whole genome shotgun (WGS) entry which is preliminary data.</text>
</comment>
<accession>A0A431VL58</accession>
<keyword evidence="5 7" id="KW-1133">Transmembrane helix</keyword>
<evidence type="ECO:0000256" key="3">
    <source>
        <dbReference type="ARBA" id="ARBA00022475"/>
    </source>
</evidence>
<feature type="transmembrane region" description="Helical" evidence="7">
    <location>
        <begin position="276"/>
        <end position="294"/>
    </location>
</feature>
<evidence type="ECO:0000256" key="1">
    <source>
        <dbReference type="ARBA" id="ARBA00004651"/>
    </source>
</evidence>
<keyword evidence="3" id="KW-1003">Cell membrane</keyword>
<dbReference type="EMBL" id="RXMA01000003">
    <property type="protein sequence ID" value="RTR23096.1"/>
    <property type="molecule type" value="Genomic_DNA"/>
</dbReference>
<dbReference type="SUPFAM" id="SSF103473">
    <property type="entry name" value="MFS general substrate transporter"/>
    <property type="match status" value="1"/>
</dbReference>
<dbReference type="InterPro" id="IPR011701">
    <property type="entry name" value="MFS"/>
</dbReference>